<dbReference type="RefSeq" id="WP_244517262.1">
    <property type="nucleotide sequence ID" value="NZ_FNZE01000013.1"/>
</dbReference>
<dbReference type="InterPro" id="IPR019734">
    <property type="entry name" value="TPR_rpt"/>
</dbReference>
<evidence type="ECO:0000256" key="1">
    <source>
        <dbReference type="PROSITE-ProRule" id="PRU00339"/>
    </source>
</evidence>
<dbReference type="Pfam" id="PF14559">
    <property type="entry name" value="TPR_19"/>
    <property type="match status" value="1"/>
</dbReference>
<feature type="signal peptide" evidence="3">
    <location>
        <begin position="1"/>
        <end position="20"/>
    </location>
</feature>
<dbReference type="AlphaFoldDB" id="A0A1H7AUX8"/>
<evidence type="ECO:0000256" key="2">
    <source>
        <dbReference type="SAM" id="Coils"/>
    </source>
</evidence>
<keyword evidence="3" id="KW-0732">Signal</keyword>
<dbReference type="EMBL" id="FNZE01000013">
    <property type="protein sequence ID" value="SEJ65660.1"/>
    <property type="molecule type" value="Genomic_DNA"/>
</dbReference>
<dbReference type="STRING" id="915471.SAMN05216201_11367"/>
<keyword evidence="5" id="KW-1185">Reference proteome</keyword>
<accession>A0A1H7AUX8</accession>
<organism evidence="4 5">
    <name type="scientific">Pseudomonas linyingensis</name>
    <dbReference type="NCBI Taxonomy" id="915471"/>
    <lineage>
        <taxon>Bacteria</taxon>
        <taxon>Pseudomonadati</taxon>
        <taxon>Pseudomonadota</taxon>
        <taxon>Gammaproteobacteria</taxon>
        <taxon>Pseudomonadales</taxon>
        <taxon>Pseudomonadaceae</taxon>
        <taxon>Pseudomonas</taxon>
    </lineage>
</organism>
<dbReference type="PROSITE" id="PS50005">
    <property type="entry name" value="TPR"/>
    <property type="match status" value="1"/>
</dbReference>
<feature type="repeat" description="TPR" evidence="1">
    <location>
        <begin position="32"/>
        <end position="65"/>
    </location>
</feature>
<dbReference type="SUPFAM" id="SSF48452">
    <property type="entry name" value="TPR-like"/>
    <property type="match status" value="1"/>
</dbReference>
<feature type="chain" id="PRO_5017214016" evidence="3">
    <location>
        <begin position="21"/>
        <end position="255"/>
    </location>
</feature>
<evidence type="ECO:0000313" key="4">
    <source>
        <dbReference type="EMBL" id="SEJ65660.1"/>
    </source>
</evidence>
<sequence length="255" mass="27814">MWPALLLSTAAALFCAAAGAAPSSARQANPAASALLESAAQDLHAGQLDRAAATLERALRIEPRNPAILHYLGQTRLQQGQYQQAEALAAKSSTLAGSDHNLRESNAWLIAEARQAAEQNLAPAVDDSERLALQQLLDEEIERRRQAEAQAHALREQLGEQERTQATAAEWPADEFQPEWNDSDLMDGPPSPELQKAAFHAGHEWGMGRIPRGHRPPPGLCRIWFPDRPPGRQPPPGNCDALHYHMPAGAWLIRG</sequence>
<feature type="coiled-coil region" evidence="2">
    <location>
        <begin position="130"/>
        <end position="164"/>
    </location>
</feature>
<dbReference type="InterPro" id="IPR011990">
    <property type="entry name" value="TPR-like_helical_dom_sf"/>
</dbReference>
<name>A0A1H7AUX8_9PSED</name>
<dbReference type="Gene3D" id="1.25.40.10">
    <property type="entry name" value="Tetratricopeptide repeat domain"/>
    <property type="match status" value="1"/>
</dbReference>
<gene>
    <name evidence="4" type="ORF">SAMN05216201_11367</name>
</gene>
<proteinExistence type="predicted"/>
<evidence type="ECO:0000256" key="3">
    <source>
        <dbReference type="SAM" id="SignalP"/>
    </source>
</evidence>
<protein>
    <submittedName>
        <fullName evidence="4">Tetratricopeptide repeat-containing protein</fullName>
    </submittedName>
</protein>
<keyword evidence="1" id="KW-0802">TPR repeat</keyword>
<reference evidence="5" key="1">
    <citation type="submission" date="2016-10" db="EMBL/GenBank/DDBJ databases">
        <authorList>
            <person name="Varghese N."/>
            <person name="Submissions S."/>
        </authorList>
    </citation>
    <scope>NUCLEOTIDE SEQUENCE [LARGE SCALE GENOMIC DNA]</scope>
    <source>
        <strain evidence="5">LMG 25967</strain>
    </source>
</reference>
<keyword evidence="2" id="KW-0175">Coiled coil</keyword>
<dbReference type="Proteomes" id="UP000242930">
    <property type="component" value="Unassembled WGS sequence"/>
</dbReference>
<evidence type="ECO:0000313" key="5">
    <source>
        <dbReference type="Proteomes" id="UP000242930"/>
    </source>
</evidence>